<evidence type="ECO:0000256" key="4">
    <source>
        <dbReference type="ARBA" id="ARBA00022679"/>
    </source>
</evidence>
<dbReference type="EMBL" id="CASHTH010003813">
    <property type="protein sequence ID" value="CAI8049733.1"/>
    <property type="molecule type" value="Genomic_DNA"/>
</dbReference>
<reference evidence="7" key="1">
    <citation type="submission" date="2023-03" db="EMBL/GenBank/DDBJ databases">
        <authorList>
            <person name="Steffen K."/>
            <person name="Cardenas P."/>
        </authorList>
    </citation>
    <scope>NUCLEOTIDE SEQUENCE</scope>
</reference>
<sequence length="302" mass="32290">MFFRRPKPQQQPFKVIRAIQAVYNRGNRIGIPRSNDQKVLGSVRVILSSVGTLYVIGTPIGNLGDLTLRASRILSSVPLVAAEDTRVTRRLLAHLDAHPRLLSCHEHNWKRQLPRLLEALDEGDVALATDAGSPAISDPGAGLVAAVAEAGHSVVTIPGVSAVTAALSTLVLFESPHRLRATLTDIADALNDPPIAVCRELTKLHEEVWRGTASDALAYFAAPRGEFTVVIGPVTLDAPDQTASQDELLQTARHTLAEHRAAGKRGRDAVAEVVASTGLPRRAVYALWVETGSSDSGNAGKR</sequence>
<dbReference type="Gene3D" id="3.40.1010.10">
    <property type="entry name" value="Cobalt-precorrin-4 Transmethylase, Domain 1"/>
    <property type="match status" value="1"/>
</dbReference>
<feature type="domain" description="Tetrapyrrole methylase" evidence="6">
    <location>
        <begin position="52"/>
        <end position="169"/>
    </location>
</feature>
<dbReference type="Pfam" id="PF00590">
    <property type="entry name" value="TP_methylase"/>
    <property type="match status" value="1"/>
</dbReference>
<accession>A0AA35X8U6</accession>
<evidence type="ECO:0000313" key="8">
    <source>
        <dbReference type="Proteomes" id="UP001174909"/>
    </source>
</evidence>
<proteinExistence type="predicted"/>
<protein>
    <submittedName>
        <fullName evidence="7">Ribosomal RNA small subunit methyltransferase I</fullName>
    </submittedName>
</protein>
<keyword evidence="8" id="KW-1185">Reference proteome</keyword>
<evidence type="ECO:0000256" key="2">
    <source>
        <dbReference type="ARBA" id="ARBA00022552"/>
    </source>
</evidence>
<evidence type="ECO:0000256" key="1">
    <source>
        <dbReference type="ARBA" id="ARBA00022490"/>
    </source>
</evidence>
<dbReference type="PANTHER" id="PTHR46111">
    <property type="entry name" value="RIBOSOMAL RNA SMALL SUBUNIT METHYLTRANSFERASE I"/>
    <property type="match status" value="1"/>
</dbReference>
<comment type="caution">
    <text evidence="7">The sequence shown here is derived from an EMBL/GenBank/DDBJ whole genome shotgun (WGS) entry which is preliminary data.</text>
</comment>
<dbReference type="InterPro" id="IPR008189">
    <property type="entry name" value="rRNA_ssu_MeTfrase_I"/>
</dbReference>
<gene>
    <name evidence="7" type="ORF">GBAR_LOCUS27378</name>
</gene>
<dbReference type="InterPro" id="IPR014777">
    <property type="entry name" value="4pyrrole_Mease_sub1"/>
</dbReference>
<dbReference type="Proteomes" id="UP001174909">
    <property type="component" value="Unassembled WGS sequence"/>
</dbReference>
<keyword evidence="4" id="KW-0808">Transferase</keyword>
<dbReference type="GO" id="GO:0006364">
    <property type="term" value="P:rRNA processing"/>
    <property type="evidence" value="ECO:0007669"/>
    <property type="project" value="UniProtKB-KW"/>
</dbReference>
<evidence type="ECO:0000256" key="5">
    <source>
        <dbReference type="ARBA" id="ARBA00022691"/>
    </source>
</evidence>
<dbReference type="PANTHER" id="PTHR46111:SF1">
    <property type="entry name" value="RIBOSOMAL RNA SMALL SUBUNIT METHYLTRANSFERASE I"/>
    <property type="match status" value="1"/>
</dbReference>
<keyword evidence="5" id="KW-0949">S-adenosyl-L-methionine</keyword>
<dbReference type="PIRSF" id="PIRSF005917">
    <property type="entry name" value="MTase_YraL"/>
    <property type="match status" value="1"/>
</dbReference>
<evidence type="ECO:0000313" key="7">
    <source>
        <dbReference type="EMBL" id="CAI8049733.1"/>
    </source>
</evidence>
<evidence type="ECO:0000256" key="3">
    <source>
        <dbReference type="ARBA" id="ARBA00022603"/>
    </source>
</evidence>
<keyword evidence="3 7" id="KW-0489">Methyltransferase</keyword>
<dbReference type="GO" id="GO:0032259">
    <property type="term" value="P:methylation"/>
    <property type="evidence" value="ECO:0007669"/>
    <property type="project" value="UniProtKB-KW"/>
</dbReference>
<keyword evidence="1" id="KW-0963">Cytoplasm</keyword>
<dbReference type="Gene3D" id="3.30.950.10">
    <property type="entry name" value="Methyltransferase, Cobalt-precorrin-4 Transmethylase, Domain 2"/>
    <property type="match status" value="1"/>
</dbReference>
<dbReference type="SUPFAM" id="SSF53790">
    <property type="entry name" value="Tetrapyrrole methylase"/>
    <property type="match status" value="1"/>
</dbReference>
<dbReference type="InterPro" id="IPR000878">
    <property type="entry name" value="4pyrrol_Mease"/>
</dbReference>
<dbReference type="InterPro" id="IPR014776">
    <property type="entry name" value="4pyrrole_Mease_sub2"/>
</dbReference>
<dbReference type="GO" id="GO:0008168">
    <property type="term" value="F:methyltransferase activity"/>
    <property type="evidence" value="ECO:0007669"/>
    <property type="project" value="UniProtKB-KW"/>
</dbReference>
<organism evidence="7 8">
    <name type="scientific">Geodia barretti</name>
    <name type="common">Barrett's horny sponge</name>
    <dbReference type="NCBI Taxonomy" id="519541"/>
    <lineage>
        <taxon>Eukaryota</taxon>
        <taxon>Metazoa</taxon>
        <taxon>Porifera</taxon>
        <taxon>Demospongiae</taxon>
        <taxon>Heteroscleromorpha</taxon>
        <taxon>Tetractinellida</taxon>
        <taxon>Astrophorina</taxon>
        <taxon>Geodiidae</taxon>
        <taxon>Geodia</taxon>
    </lineage>
</organism>
<evidence type="ECO:0000259" key="6">
    <source>
        <dbReference type="Pfam" id="PF00590"/>
    </source>
</evidence>
<dbReference type="AlphaFoldDB" id="A0AA35X8U6"/>
<keyword evidence="2" id="KW-0698">rRNA processing</keyword>
<dbReference type="CDD" id="cd11648">
    <property type="entry name" value="RsmI"/>
    <property type="match status" value="1"/>
</dbReference>
<name>A0AA35X8U6_GEOBA</name>
<dbReference type="InterPro" id="IPR035996">
    <property type="entry name" value="4pyrrol_Methylase_sf"/>
</dbReference>